<keyword evidence="6" id="KW-0902">Two-component regulatory system</keyword>
<dbReference type="PRINTS" id="PR00344">
    <property type="entry name" value="BCTRLSENSOR"/>
</dbReference>
<dbReference type="InterPro" id="IPR003661">
    <property type="entry name" value="HisK_dim/P_dom"/>
</dbReference>
<keyword evidence="3 7" id="KW-0597">Phosphoprotein</keyword>
<dbReference type="SUPFAM" id="SSF55874">
    <property type="entry name" value="ATPase domain of HSP90 chaperone/DNA topoisomerase II/histidine kinase"/>
    <property type="match status" value="1"/>
</dbReference>
<dbReference type="Pfam" id="PF00512">
    <property type="entry name" value="HisKA"/>
    <property type="match status" value="1"/>
</dbReference>
<evidence type="ECO:0000256" key="7">
    <source>
        <dbReference type="PROSITE-ProRule" id="PRU00169"/>
    </source>
</evidence>
<dbReference type="Gene3D" id="3.30.450.20">
    <property type="entry name" value="PAS domain"/>
    <property type="match status" value="1"/>
</dbReference>
<gene>
    <name evidence="10" type="ORF">FYJ79_03290</name>
</gene>
<dbReference type="CDD" id="cd17546">
    <property type="entry name" value="REC_hyHK_CKI1_RcsC-like"/>
    <property type="match status" value="1"/>
</dbReference>
<dbReference type="Gene3D" id="3.30.565.10">
    <property type="entry name" value="Histidine kinase-like ATPase, C-terminal domain"/>
    <property type="match status" value="1"/>
</dbReference>
<dbReference type="InterPro" id="IPR004358">
    <property type="entry name" value="Sig_transdc_His_kin-like_C"/>
</dbReference>
<dbReference type="EC" id="2.7.13.3" evidence="2"/>
<dbReference type="InterPro" id="IPR011006">
    <property type="entry name" value="CheY-like_superfamily"/>
</dbReference>
<evidence type="ECO:0000313" key="11">
    <source>
        <dbReference type="Proteomes" id="UP000442619"/>
    </source>
</evidence>
<evidence type="ECO:0000256" key="5">
    <source>
        <dbReference type="ARBA" id="ARBA00022777"/>
    </source>
</evidence>
<dbReference type="InterPro" id="IPR036890">
    <property type="entry name" value="HATPase_C_sf"/>
</dbReference>
<dbReference type="Pfam" id="PF08448">
    <property type="entry name" value="PAS_4"/>
    <property type="match status" value="1"/>
</dbReference>
<proteinExistence type="predicted"/>
<feature type="domain" description="Response regulatory" evidence="9">
    <location>
        <begin position="530"/>
        <end position="644"/>
    </location>
</feature>
<dbReference type="Gene3D" id="3.40.50.2300">
    <property type="match status" value="1"/>
</dbReference>
<dbReference type="InterPro" id="IPR035965">
    <property type="entry name" value="PAS-like_dom_sf"/>
</dbReference>
<dbReference type="Pfam" id="PF02518">
    <property type="entry name" value="HATPase_c"/>
    <property type="match status" value="1"/>
</dbReference>
<reference evidence="10 11" key="1">
    <citation type="submission" date="2019-08" db="EMBL/GenBank/DDBJ databases">
        <title>In-depth cultivation of the pig gut microbiome towards novel bacterial diversity and tailored functional studies.</title>
        <authorList>
            <person name="Wylensek D."/>
            <person name="Hitch T.C.A."/>
            <person name="Clavel T."/>
        </authorList>
    </citation>
    <scope>NUCLEOTIDE SEQUENCE [LARGE SCALE GENOMIC DNA]</scope>
    <source>
        <strain evidence="10 11">CA-Schmier-601-WT-3</strain>
    </source>
</reference>
<dbReference type="AlphaFoldDB" id="A0A844FRL5"/>
<dbReference type="Pfam" id="PF00072">
    <property type="entry name" value="Response_reg"/>
    <property type="match status" value="1"/>
</dbReference>
<dbReference type="SMART" id="SM00387">
    <property type="entry name" value="HATPase_c"/>
    <property type="match status" value="1"/>
</dbReference>
<dbReference type="SMART" id="SM00091">
    <property type="entry name" value="PAS"/>
    <property type="match status" value="2"/>
</dbReference>
<feature type="domain" description="Histidine kinase" evidence="8">
    <location>
        <begin position="292"/>
        <end position="512"/>
    </location>
</feature>
<name>A0A844FRL5_9FIRM</name>
<keyword evidence="4" id="KW-0808">Transferase</keyword>
<dbReference type="RefSeq" id="WP_154514546.1">
    <property type="nucleotide sequence ID" value="NZ_VUNM01000004.1"/>
</dbReference>
<dbReference type="SUPFAM" id="SSF55785">
    <property type="entry name" value="PYP-like sensor domain (PAS domain)"/>
    <property type="match status" value="1"/>
</dbReference>
<evidence type="ECO:0000256" key="4">
    <source>
        <dbReference type="ARBA" id="ARBA00022679"/>
    </source>
</evidence>
<evidence type="ECO:0000259" key="8">
    <source>
        <dbReference type="PROSITE" id="PS50109"/>
    </source>
</evidence>
<protein>
    <recommendedName>
        <fullName evidence="2">histidine kinase</fullName>
        <ecNumber evidence="2">2.7.13.3</ecNumber>
    </recommendedName>
</protein>
<evidence type="ECO:0000259" key="9">
    <source>
        <dbReference type="PROSITE" id="PS50110"/>
    </source>
</evidence>
<dbReference type="InterPro" id="IPR036097">
    <property type="entry name" value="HisK_dim/P_sf"/>
</dbReference>
<dbReference type="SMART" id="SM00388">
    <property type="entry name" value="HisKA"/>
    <property type="match status" value="1"/>
</dbReference>
<comment type="catalytic activity">
    <reaction evidence="1">
        <text>ATP + protein L-histidine = ADP + protein N-phospho-L-histidine.</text>
        <dbReference type="EC" id="2.7.13.3"/>
    </reaction>
</comment>
<keyword evidence="11" id="KW-1185">Reference proteome</keyword>
<dbReference type="InterPro" id="IPR013656">
    <property type="entry name" value="PAS_4"/>
</dbReference>
<dbReference type="SUPFAM" id="SSF47384">
    <property type="entry name" value="Homodimeric domain of signal transducing histidine kinase"/>
    <property type="match status" value="1"/>
</dbReference>
<dbReference type="EMBL" id="VUNM01000004">
    <property type="protein sequence ID" value="MST88611.1"/>
    <property type="molecule type" value="Genomic_DNA"/>
</dbReference>
<dbReference type="SUPFAM" id="SSF52172">
    <property type="entry name" value="CheY-like"/>
    <property type="match status" value="1"/>
</dbReference>
<evidence type="ECO:0000256" key="3">
    <source>
        <dbReference type="ARBA" id="ARBA00022553"/>
    </source>
</evidence>
<dbReference type="InterPro" id="IPR001789">
    <property type="entry name" value="Sig_transdc_resp-reg_receiver"/>
</dbReference>
<sequence length="649" mass="75399">MRNFKENQSFIESSRCPFVILDTTDRKMNVVLLSKGLKEYMGLNDDELKNVIERFKLYPEYFIYNEDLYALRTGLRYVYDHRDEEMRVRFRFHLRQEDPYIWFMSYGQYFNDQEDSYLMLELHNIENEQRELRSALKSSVQSHALLEKILDTTQTNIFWKDNQRRFLGANKAFLQYYGFNSLDDILGKTDEDMGWHNDPGPFKNDEKRVIEYGESTHRVHGRCVIRGQECDIVASKSPLYIDGEIAGLVGSFEDVSAEYRQQAQIQKLNSALETALKNEEKANKAKSEFMARMSHDMRTPLTTIIGLSELALKSESCQDKETMSKIMDASHYLLELINDVLASEKFDSGKMELYEGTWKHDAIMNSIYNIVKPSADRNKHTFILDLEKDVGDIVIDRKWLMQILINILNNAIKYTPDGGRIEWHERIYEEDGKMIMEHQITDNGVGISEEFVKNKLYEPFSQERNPLTKSRTSNGLGLSIVKKAVDMFGGSIVCHSKLHEGTTFVLRIPFTYGESHVEEEKHRVNLEGRRVLICEDVAINAMIVKAMLESVKIDADIAEDGLAGLQKAHQNNYDMILMDMKMPRLDGLRTTQELRRMGYRKPIIALSANTFQEDLENCQKAGMNDFLEKPVTLEKLIEMMEKYVDKEFV</sequence>
<dbReference type="InterPro" id="IPR000014">
    <property type="entry name" value="PAS"/>
</dbReference>
<dbReference type="PANTHER" id="PTHR43047">
    <property type="entry name" value="TWO-COMPONENT HISTIDINE PROTEIN KINASE"/>
    <property type="match status" value="1"/>
</dbReference>
<keyword evidence="5" id="KW-0418">Kinase</keyword>
<evidence type="ECO:0000256" key="6">
    <source>
        <dbReference type="ARBA" id="ARBA00023012"/>
    </source>
</evidence>
<dbReference type="GO" id="GO:0000155">
    <property type="term" value="F:phosphorelay sensor kinase activity"/>
    <property type="evidence" value="ECO:0007669"/>
    <property type="project" value="InterPro"/>
</dbReference>
<dbReference type="InterPro" id="IPR003594">
    <property type="entry name" value="HATPase_dom"/>
</dbReference>
<dbReference type="InterPro" id="IPR005467">
    <property type="entry name" value="His_kinase_dom"/>
</dbReference>
<dbReference type="Gene3D" id="1.10.287.130">
    <property type="match status" value="1"/>
</dbReference>
<dbReference type="PROSITE" id="PS50110">
    <property type="entry name" value="RESPONSE_REGULATORY"/>
    <property type="match status" value="1"/>
</dbReference>
<dbReference type="SMART" id="SM00448">
    <property type="entry name" value="REC"/>
    <property type="match status" value="1"/>
</dbReference>
<dbReference type="CDD" id="cd00082">
    <property type="entry name" value="HisKA"/>
    <property type="match status" value="1"/>
</dbReference>
<evidence type="ECO:0000256" key="2">
    <source>
        <dbReference type="ARBA" id="ARBA00012438"/>
    </source>
</evidence>
<evidence type="ECO:0000313" key="10">
    <source>
        <dbReference type="EMBL" id="MST88611.1"/>
    </source>
</evidence>
<comment type="caution">
    <text evidence="10">The sequence shown here is derived from an EMBL/GenBank/DDBJ whole genome shotgun (WGS) entry which is preliminary data.</text>
</comment>
<feature type="modified residue" description="4-aspartylphosphate" evidence="7">
    <location>
        <position position="579"/>
    </location>
</feature>
<accession>A0A844FRL5</accession>
<dbReference type="Proteomes" id="UP000442619">
    <property type="component" value="Unassembled WGS sequence"/>
</dbReference>
<evidence type="ECO:0000256" key="1">
    <source>
        <dbReference type="ARBA" id="ARBA00000085"/>
    </source>
</evidence>
<organism evidence="10 11">
    <name type="scientific">Sharpea porci</name>
    <dbReference type="NCBI Taxonomy" id="2652286"/>
    <lineage>
        <taxon>Bacteria</taxon>
        <taxon>Bacillati</taxon>
        <taxon>Bacillota</taxon>
        <taxon>Erysipelotrichia</taxon>
        <taxon>Erysipelotrichales</taxon>
        <taxon>Coprobacillaceae</taxon>
        <taxon>Sharpea</taxon>
    </lineage>
</organism>
<dbReference type="NCBIfam" id="TIGR00229">
    <property type="entry name" value="sensory_box"/>
    <property type="match status" value="1"/>
</dbReference>
<dbReference type="PROSITE" id="PS50109">
    <property type="entry name" value="HIS_KIN"/>
    <property type="match status" value="1"/>
</dbReference>